<sequence>MKLWPPLPTRLLLTYQTHERDGMDRTQQSFRLSKIGDRSILYMRMKYGNLVCFSRIGRFSFICPEKWTAGMTVSVCIPNIISCHLTEIRPTRVSSRRTGMLHGNLRSASTFSLNWFYVRQYVREARIEGARRSRLELGKHTHAILHIFPIIAHPALIPSAPLLHL</sequence>
<evidence type="ECO:0000313" key="2">
    <source>
        <dbReference type="Proteomes" id="UP000663850"/>
    </source>
</evidence>
<dbReference type="AlphaFoldDB" id="A0A8H3CGG4"/>
<evidence type="ECO:0000313" key="1">
    <source>
        <dbReference type="EMBL" id="CAE6484587.1"/>
    </source>
</evidence>
<protein>
    <submittedName>
        <fullName evidence="1">Uncharacterized protein</fullName>
    </submittedName>
</protein>
<dbReference type="Proteomes" id="UP000663850">
    <property type="component" value="Unassembled WGS sequence"/>
</dbReference>
<organism evidence="1 2">
    <name type="scientific">Rhizoctonia solani</name>
    <dbReference type="NCBI Taxonomy" id="456999"/>
    <lineage>
        <taxon>Eukaryota</taxon>
        <taxon>Fungi</taxon>
        <taxon>Dikarya</taxon>
        <taxon>Basidiomycota</taxon>
        <taxon>Agaricomycotina</taxon>
        <taxon>Agaricomycetes</taxon>
        <taxon>Cantharellales</taxon>
        <taxon>Ceratobasidiaceae</taxon>
        <taxon>Rhizoctonia</taxon>
    </lineage>
</organism>
<proteinExistence type="predicted"/>
<name>A0A8H3CGG4_9AGAM</name>
<reference evidence="1" key="1">
    <citation type="submission" date="2021-01" db="EMBL/GenBank/DDBJ databases">
        <authorList>
            <person name="Kaushik A."/>
        </authorList>
    </citation>
    <scope>NUCLEOTIDE SEQUENCE</scope>
    <source>
        <strain evidence="1">Type strain: AG8-Rh-89/</strain>
    </source>
</reference>
<accession>A0A8H3CGG4</accession>
<comment type="caution">
    <text evidence="1">The sequence shown here is derived from an EMBL/GenBank/DDBJ whole genome shotgun (WGS) entry which is preliminary data.</text>
</comment>
<gene>
    <name evidence="1" type="ORF">RDB_LOCUS78470</name>
</gene>
<dbReference type="EMBL" id="CAJMWZ010004112">
    <property type="protein sequence ID" value="CAE6484587.1"/>
    <property type="molecule type" value="Genomic_DNA"/>
</dbReference>